<dbReference type="Gene3D" id="3.40.50.720">
    <property type="entry name" value="NAD(P)-binding Rossmann-like Domain"/>
    <property type="match status" value="2"/>
</dbReference>
<dbReference type="EMBL" id="CP163429">
    <property type="protein sequence ID" value="XDP92255.1"/>
    <property type="molecule type" value="Genomic_DNA"/>
</dbReference>
<sequence>MNEPVPTDLRNVAPGHEPVAVVGLACRLPGADGPAAYWNLLTEGRSAVTDTPDDRRDGAPADGWPLPNGGTAPHRGGFVTAPADFDAAFFGISPREADAMDPQARLALELGWEALEHAGIPAASAPRATAVYLGADVCDYADVVRRSGARTGHHTLTGLNRALIANRLSHALGATGPSMTVDSAQSSSLTAVQLACDSLRLGDSELALAGGVHLNLSPESSLAAAQFGALSPDGACHTFDARANGYVRGEGGGVVVLKLLGRALADGDRVYAVIRGGAANNDGDGAALTTPDATAQQAVLRAAYERAGVDPADVGYVELHGTGTRVGDPVEATALGRVLGRAAGRRAPLAVGSVKTNIGHLEGAAGIAGLLKTVLCLSHGHLVPSLHHERPNPAIDLDGLGLRVQRDLAPWTPDTPGAPLRAGVSSFGMGGTNVHLVLEAAPDAHASAPSVGTPRTAPVTVPWLLSARTPEALRAQAERLDGHVRAVRPDPVDTAWSLLTTRTHLEHRALAVGTDTASLLDQLAAVVPAGPVDGDIGRPVFVFPGQGSQWHGMAAELLTTSPVFADRLAACGRALAPHVDWDLEAVLRSDPEAPPLDRSDVVQPVLWAVMVSLAALWQAHGVRPAAVVGHSQGEIAAACVAGALSLEDAALVVALRSKILVPLEGRSGMVSLALTPDAARDFTARWADRVTVAALNGPSSTVVSADADTVTDILATAERENVRARRVGIDYASHSAHVEPVRDEMLRLLAPITPRTPEVPFLSTVTGDWLDGPTDAAYWYDNLRKPVLLEPAVRALTAAGHGAFVEVSPHPVLTGPVQDTVETAAGPRQAVVTGTLRRADGGPARFQASLGALWARGADVDWTPVFAGLTPRRVDLPTYAFQRRRHWISGAAAPTPASAAPALPDAGPHLPGAGSHLPDTASPGTAQDRSDNAPALPSDADALRLVQESTAVVLGHTDPAAVDPRRSFKDLGIDSVTAVELRDRLNALTGRALPATAVYEYPTPARLADRLNADTDEPAGTPSTSVGRDGRSARTDDDPIAIVSMGCRYPGGVRSPEDLWRLVTDEADALSAFPTDRGWDLAGLFDPDPGRTGTTYVREGGFLDGAGEFDAAFFGISPREATAMDPQQRLLLETAWETLERAGIDPRSLHATPTGVFVGATAPEYGPRLHEATEAVEGHVLTGTTSSVASGRIAYALGLEGPAVTVDTACSSSLVALHLAVRALRDGECSLALAAGVTVMSGPGMFVEFSRQRGLAPDGRCKPFSAGADGTNWAEGVGVLLLERLSDARAKGHRVLAVVRGSAINQDGASNGLTAPNGPSQERVIRAALADAGVSAADVDVVEAHGTGTKLGDPIEAQALLATYGKDRDAERPLWLGSVKGNIGHSQAAAGMAGVIKTVEAMRARVAPKSLHAEEATPYVDWSSGSVELLAQAREWETPDGRPRRAGVSSFGISGTNAHVILEEGEASEAPIPPSTEDEAVVLPFLVSARSEGALAGQVDRLTAHLESAAVRSVDVAWSLLVSRSVFEHRAVLVGGEPVVSGVVTPSAGSPVFVFPGQGAQWVGMAVELLDSSPVFAERFAECGAALAQFVDWSLSDVVRGEDGAPGLDRVDVVQPVLWAVMVSLAAVWESFGVRPAAVVGHSQGEIAAAVVSGALSVVDGARVVALRSKAIVALAGRGGMVSVALTHEDTESLISRWDGRISVAAVNGPTSTVVSGDADALDDLVAHAEEVGTRVRRIEVDYASHSAHVESIRAELAELLAPVTAHEPSVPFLSTVTEEWISAGETDAGYWYRNLRRTVLLEPVVRRLAQSGHGAFLEMSPHPVLTVPVAETVEAADADVVVVGSLRRGEGGLDRLYVSLGEAWARGVAVDWTPAFAGLSPRRVDLPTYAFQRRHYWLEAPKTEARAADPVEEQFWRTVEEGDLSELAATLGVSDQDGQQGLHAVVPALAAWRRSRREHGLVDGWRHRVEWRALPAPVPTPAASDGTWLLVVPAAVEDGDAATAVRAALENRGVRTLTLTVASDDMDREALLALLNRTDGAGTVTTVLSLLSLDTRPHPERPAVPLGLAGSLALVQALGDAGIEVPLWCVTQGAVGVGPHEAPTAPVQAGVWGLGRAAALEHPKRWGGLVDLPAVATLRTLTVLPDVVAVGGDEDQVALREGKVFGRRLVHAPTGGKTPPRVWKPRGTVLVTGGTGALGAHVARWLADNGAEHVVLTGRTGDGPHVEELRTEVQSRGTRLTVAACDMADREAVAGLVARLAEDGTPVRSVVHAAGVSVLGPVADAGPEDLEATLSGKVLGAEHLDAVLDSAQLDAVVYFSSISGTWGVADHAAYAAANAILDARAERRRADGAPVLSVAWGPWAGGGMIAESVQGDLARRGVPVIEPATAITGLQQALDHDDTFVAVADVDWRRFAEVFTSVRGSALLRELPDAATTTDADSDGTGSDGSESHAGALRKIAALEPARRPAALRALVGTAVAAVLGHDAQDPAASGALGDETAFKDMGFDSLTAVALRDRLNRATGLTLPTTVVFDHPSITALAACIEERAFGRPEEPGRDEATAHDTGDTSDVHADDPIAIVSMGCRFPGGVRSPEDLWRLVSEEVDAITPLPADRGWDLDALYDADPDHLGTSYVRESGFLEGPGEFDAGFFGISAREATAMDPQQRLLLETTWETLERAGMDPKALRGSSTGVYIGLTDQEYATRLRAASGDNEGYLATGAAASVASGRIAYALGLEGPAVTVDTACSSSLVALHLAVRALRNGECSLALAGAATVMSGPGPFVAFSRQRALAPDGRCKSFADDADGFALSEGVGVLLLERLSDARAKGHKVLAVVRGSAVNQDGASNGLTAPNGPSQERVIRAALADAGVSAADVDVVEAHGTGTKLGDPIEAQALLATYGKDRDADHPLWLGSLKSNIGHTQAASGVAGIIKTVEAMRARTLPRSLGAERPSTIVDWSSGAVELLAQAREWEARDGRPRRAGVSSFGISGTNAHVILEEPEAMAEEAVDVPSAVDETVVLPFLVSARSEGALAGQVERLKTHLESAAVRSVDVAWSLLVSRSVFEHRAVLVEGEPVASGVVAPSAGSPVFVFPGQGAQWMGMAVELLDSSSVFAERFAECGAALAQFVDWSLTDVVRGEDGAPGLDRVDVVQPVLWAVMVSLAAVWESFGVRPAAVVGHSQGEIAAAVVSGALSVVDGARVVALRSKAIVALAGRGGMVSVALTHEDTESLISRWDGRISVAAVNGPTSTVVSGDADALDELMVHAEESGVRVRRIEVDYASHSAHVESIEAELAELLAPVTAGGPSVPFLSTVTGEWISAGETDAKYWYRNLRQTVLLEPVVRRLAQSGHGAFLEMSPHPVLTVPVAETVEAAGADAVVVGSLRRGEGGLNRLYVSLGEAWARGVAVDWTPAFAGLSPRRVDLPTYAFQRRRYWLEAPKTEPQAAVADPVEEQFWRTVQEGDLQQVAHTLGLEATDALSEVVPALSAWRQAGKERATVDGWRYRVVWQPRELPAAGSLNGTWLLAVPETWTDDELTLRTRDALTEAGADVVRLDVPDSADRVVLAERLAALSTSGEPPAGVLSLLALDGAPDKRSSGVSRGLLASMALSQALADTGLVTPLWAMTRGAVVADATTDTPDAGQAAVWGLLRVAGLDDPERAGGLVDLPAGDDAHGLLSRLTPLLAGHGAEGAGERRRETEFAVRAGGVYVRRMVRSPRDEGPTAARPGWKPRGTVLVTGGTGALGAHVARDLAREGAEHLLLTSRRGPDAPGAEALREELTALGCRVTIAACDVADRAALAALLDGVPEELPLTAVVHTAGVVDRARPLTDIDADEAVDLVHAKVVGAQHLHELLAGRPLDAFVLFSSGAGVWGNGGQAPYAAANAHLDALAERRRAAGLPATSIAWGAWAGGGMVDAEVGEQLLRRGVPAMEPGLAVRALREAVADGETTLVVADIRWDRFVPAYCAHGHRPLIDDVSEVRDLLARRHEEEADGQDDTTAADGLRGELAALPPAKRRRRLVDLVRTHVATVLGSGDGVRTGKAFRDMGFDSLTAVELRNRLGSALGTRLPATIVFDHPTPNALAAHLDDEFFPEDEAPGAVLDPRLREIEAAYRAAADPAGRQELADALRGLLDSWTASPGDPASTASTHTGSPAHTDVDEELVDASDEDMFDLIDRELGIS</sequence>
<dbReference type="Pfam" id="PF16197">
    <property type="entry name" value="KAsynt_C_assoc"/>
    <property type="match status" value="3"/>
</dbReference>
<dbReference type="InterPro" id="IPR009081">
    <property type="entry name" value="PP-bd_ACP"/>
</dbReference>
<dbReference type="PROSITE" id="PS00012">
    <property type="entry name" value="PHOSPHOPANTETHEINE"/>
    <property type="match status" value="3"/>
</dbReference>
<feature type="domain" description="Ketosynthase family 3 (KS3)" evidence="9">
    <location>
        <begin position="16"/>
        <end position="440"/>
    </location>
</feature>
<dbReference type="InterPro" id="IPR032821">
    <property type="entry name" value="PKS_assoc"/>
</dbReference>
<evidence type="ECO:0000259" key="8">
    <source>
        <dbReference type="PROSITE" id="PS50075"/>
    </source>
</evidence>
<dbReference type="Gene3D" id="3.40.47.10">
    <property type="match status" value="3"/>
</dbReference>
<dbReference type="CDD" id="cd00833">
    <property type="entry name" value="PKS"/>
    <property type="match status" value="3"/>
</dbReference>
<protein>
    <submittedName>
        <fullName evidence="10">Type I polyketide synthase</fullName>
    </submittedName>
</protein>
<evidence type="ECO:0000256" key="5">
    <source>
        <dbReference type="ARBA" id="ARBA00023268"/>
    </source>
</evidence>
<dbReference type="Pfam" id="PF00550">
    <property type="entry name" value="PP-binding"/>
    <property type="match status" value="3"/>
</dbReference>
<dbReference type="SUPFAM" id="SSF55048">
    <property type="entry name" value="Probable ACP-binding domain of malonyl-CoA ACP transacylase"/>
    <property type="match status" value="3"/>
</dbReference>
<evidence type="ECO:0000256" key="3">
    <source>
        <dbReference type="ARBA" id="ARBA00022679"/>
    </source>
</evidence>
<dbReference type="Pfam" id="PF00698">
    <property type="entry name" value="Acyl_transf_1"/>
    <property type="match status" value="3"/>
</dbReference>
<dbReference type="InterPro" id="IPR014043">
    <property type="entry name" value="Acyl_transferase_dom"/>
</dbReference>
<dbReference type="Gene3D" id="3.30.70.3290">
    <property type="match status" value="3"/>
</dbReference>
<dbReference type="PANTHER" id="PTHR43775">
    <property type="entry name" value="FATTY ACID SYNTHASE"/>
    <property type="match status" value="1"/>
</dbReference>
<keyword evidence="2" id="KW-0597">Phosphoprotein</keyword>
<feature type="domain" description="Ketosynthase family 3 (KS3)" evidence="9">
    <location>
        <begin position="2577"/>
        <end position="3004"/>
    </location>
</feature>
<keyword evidence="6" id="KW-0012">Acyltransferase</keyword>
<proteinExistence type="predicted"/>
<dbReference type="Gene3D" id="6.10.140.1830">
    <property type="match status" value="1"/>
</dbReference>
<dbReference type="Pfam" id="PF02801">
    <property type="entry name" value="Ketoacyl-synt_C"/>
    <property type="match status" value="3"/>
</dbReference>
<dbReference type="SUPFAM" id="SSF51735">
    <property type="entry name" value="NAD(P)-binding Rossmann-fold domains"/>
    <property type="match status" value="4"/>
</dbReference>
<dbReference type="GO" id="GO:0006633">
    <property type="term" value="P:fatty acid biosynthetic process"/>
    <property type="evidence" value="ECO:0007669"/>
    <property type="project" value="InterPro"/>
</dbReference>
<dbReference type="SMART" id="SM00827">
    <property type="entry name" value="PKS_AT"/>
    <property type="match status" value="3"/>
</dbReference>
<keyword evidence="4" id="KW-0045">Antibiotic biosynthesis</keyword>
<dbReference type="InterPro" id="IPR016036">
    <property type="entry name" value="Malonyl_transacylase_ACP-bd"/>
</dbReference>
<dbReference type="PROSITE" id="PS50075">
    <property type="entry name" value="CARRIER"/>
    <property type="match status" value="3"/>
</dbReference>
<dbReference type="InterPro" id="IPR014030">
    <property type="entry name" value="Ketoacyl_synth_N"/>
</dbReference>
<feature type="region of interest" description="Disordered" evidence="7">
    <location>
        <begin position="1012"/>
        <end position="1037"/>
    </location>
</feature>
<feature type="compositionally biased region" description="Basic and acidic residues" evidence="7">
    <location>
        <begin position="1028"/>
        <end position="1037"/>
    </location>
</feature>
<dbReference type="GO" id="GO:0033068">
    <property type="term" value="P:macrolide biosynthetic process"/>
    <property type="evidence" value="ECO:0007669"/>
    <property type="project" value="UniProtKB-ARBA"/>
</dbReference>
<dbReference type="InterPro" id="IPR020806">
    <property type="entry name" value="PKS_PP-bd"/>
</dbReference>
<keyword evidence="3" id="KW-0808">Transferase</keyword>
<dbReference type="SUPFAM" id="SSF47336">
    <property type="entry name" value="ACP-like"/>
    <property type="match status" value="3"/>
</dbReference>
<dbReference type="FunFam" id="3.40.366.10:FF:000002">
    <property type="entry name" value="Probable polyketide synthase 2"/>
    <property type="match status" value="3"/>
</dbReference>
<dbReference type="Pfam" id="PF08659">
    <property type="entry name" value="KR"/>
    <property type="match status" value="2"/>
</dbReference>
<dbReference type="InterPro" id="IPR016039">
    <property type="entry name" value="Thiolase-like"/>
</dbReference>
<dbReference type="GO" id="GO:0031177">
    <property type="term" value="F:phosphopantetheine binding"/>
    <property type="evidence" value="ECO:0007669"/>
    <property type="project" value="InterPro"/>
</dbReference>
<feature type="region of interest" description="Disordered" evidence="7">
    <location>
        <begin position="47"/>
        <end position="73"/>
    </location>
</feature>
<dbReference type="InterPro" id="IPR020841">
    <property type="entry name" value="PKS_Beta-ketoAc_synthase_dom"/>
</dbReference>
<dbReference type="InterPro" id="IPR014031">
    <property type="entry name" value="Ketoacyl_synth_C"/>
</dbReference>
<gene>
    <name evidence="10" type="ORF">AB5J57_01455</name>
</gene>
<organism evidence="10">
    <name type="scientific">Streptomyces sp. R02</name>
    <dbReference type="NCBI Taxonomy" id="3238623"/>
    <lineage>
        <taxon>Bacteria</taxon>
        <taxon>Bacillati</taxon>
        <taxon>Actinomycetota</taxon>
        <taxon>Actinomycetes</taxon>
        <taxon>Kitasatosporales</taxon>
        <taxon>Streptomycetaceae</taxon>
        <taxon>Streptomyces</taxon>
    </lineage>
</organism>
<dbReference type="SMART" id="SM00822">
    <property type="entry name" value="PKS_KR"/>
    <property type="match status" value="2"/>
</dbReference>
<feature type="compositionally biased region" description="Low complexity" evidence="7">
    <location>
        <begin position="894"/>
        <end position="908"/>
    </location>
</feature>
<evidence type="ECO:0000256" key="2">
    <source>
        <dbReference type="ARBA" id="ARBA00022553"/>
    </source>
</evidence>
<dbReference type="PANTHER" id="PTHR43775:SF51">
    <property type="entry name" value="INACTIVE PHENOLPHTHIOCEROL SYNTHESIS POLYKETIDE SYNTHASE TYPE I PKS1-RELATED"/>
    <property type="match status" value="1"/>
</dbReference>
<dbReference type="InterPro" id="IPR041618">
    <property type="entry name" value="PKS_DE"/>
</dbReference>
<feature type="domain" description="Ketosynthase family 3 (KS3)" evidence="9">
    <location>
        <begin position="1037"/>
        <end position="1464"/>
    </location>
</feature>
<dbReference type="InterPro" id="IPR057326">
    <property type="entry name" value="KR_dom"/>
</dbReference>
<keyword evidence="5" id="KW-0511">Multifunctional enzyme</keyword>
<dbReference type="InterPro" id="IPR016035">
    <property type="entry name" value="Acyl_Trfase/lysoPLipase"/>
</dbReference>
<feature type="region of interest" description="Disordered" evidence="7">
    <location>
        <begin position="2435"/>
        <end position="2454"/>
    </location>
</feature>
<reference evidence="10" key="1">
    <citation type="submission" date="2024-07" db="EMBL/GenBank/DDBJ databases">
        <authorList>
            <person name="Yu S.T."/>
        </authorList>
    </citation>
    <scope>NUCLEOTIDE SEQUENCE</scope>
    <source>
        <strain evidence="10">R02</strain>
    </source>
</reference>
<dbReference type="SUPFAM" id="SSF52151">
    <property type="entry name" value="FabD/lysophospholipase-like"/>
    <property type="match status" value="3"/>
</dbReference>
<feature type="compositionally biased region" description="Polar residues" evidence="7">
    <location>
        <begin position="4151"/>
        <end position="4160"/>
    </location>
</feature>
<feature type="region of interest" description="Disordered" evidence="7">
    <location>
        <begin position="894"/>
        <end position="937"/>
    </location>
</feature>
<name>A0AB39LGU3_9ACTN</name>
<dbReference type="RefSeq" id="WP_369154144.1">
    <property type="nucleotide sequence ID" value="NZ_CP163429.1"/>
</dbReference>
<dbReference type="PROSITE" id="PS00606">
    <property type="entry name" value="KS3_1"/>
    <property type="match status" value="2"/>
</dbReference>
<feature type="domain" description="Carrier" evidence="8">
    <location>
        <begin position="4021"/>
        <end position="4097"/>
    </location>
</feature>
<dbReference type="InterPro" id="IPR050091">
    <property type="entry name" value="PKS_NRPS_Biosynth_Enz"/>
</dbReference>
<dbReference type="SMART" id="SM00825">
    <property type="entry name" value="PKS_KS"/>
    <property type="match status" value="3"/>
</dbReference>
<dbReference type="SMART" id="SM00823">
    <property type="entry name" value="PKS_PP"/>
    <property type="match status" value="3"/>
</dbReference>
<dbReference type="FunFam" id="3.40.47.10:FF:000019">
    <property type="entry name" value="Polyketide synthase type I"/>
    <property type="match status" value="2"/>
</dbReference>
<dbReference type="GO" id="GO:0004315">
    <property type="term" value="F:3-oxoacyl-[acyl-carrier-protein] synthase activity"/>
    <property type="evidence" value="ECO:0007669"/>
    <property type="project" value="InterPro"/>
</dbReference>
<accession>A0AB39LGU3</accession>
<evidence type="ECO:0000256" key="7">
    <source>
        <dbReference type="SAM" id="MobiDB-lite"/>
    </source>
</evidence>
<dbReference type="CDD" id="cd08952">
    <property type="entry name" value="KR_1_SDR_x"/>
    <property type="match status" value="2"/>
</dbReference>
<dbReference type="InterPro" id="IPR018201">
    <property type="entry name" value="Ketoacyl_synth_AS"/>
</dbReference>
<keyword evidence="1" id="KW-0596">Phosphopantetheine</keyword>
<evidence type="ECO:0000256" key="1">
    <source>
        <dbReference type="ARBA" id="ARBA00022450"/>
    </source>
</evidence>
<evidence type="ECO:0000259" key="9">
    <source>
        <dbReference type="PROSITE" id="PS52004"/>
    </source>
</evidence>
<dbReference type="Gene3D" id="1.10.1200.10">
    <property type="entry name" value="ACP-like"/>
    <property type="match status" value="3"/>
</dbReference>
<dbReference type="SUPFAM" id="SSF53901">
    <property type="entry name" value="Thiolase-like"/>
    <property type="match status" value="3"/>
</dbReference>
<feature type="domain" description="Carrier" evidence="8">
    <location>
        <begin position="940"/>
        <end position="1015"/>
    </location>
</feature>
<dbReference type="InterPro" id="IPR036736">
    <property type="entry name" value="ACP-like_sf"/>
</dbReference>
<dbReference type="PROSITE" id="PS52004">
    <property type="entry name" value="KS3_2"/>
    <property type="match status" value="3"/>
</dbReference>
<dbReference type="InterPro" id="IPR036291">
    <property type="entry name" value="NAD(P)-bd_dom_sf"/>
</dbReference>
<dbReference type="SMART" id="SM01294">
    <property type="entry name" value="PKS_PP_betabranch"/>
    <property type="match status" value="3"/>
</dbReference>
<dbReference type="Pfam" id="PF00109">
    <property type="entry name" value="ketoacyl-synt"/>
    <property type="match status" value="3"/>
</dbReference>
<dbReference type="InterPro" id="IPR001227">
    <property type="entry name" value="Ac_transferase_dom_sf"/>
</dbReference>
<feature type="domain" description="Carrier" evidence="8">
    <location>
        <begin position="2471"/>
        <end position="2551"/>
    </location>
</feature>
<feature type="region of interest" description="Disordered" evidence="7">
    <location>
        <begin position="2552"/>
        <end position="2576"/>
    </location>
</feature>
<evidence type="ECO:0000256" key="4">
    <source>
        <dbReference type="ARBA" id="ARBA00023194"/>
    </source>
</evidence>
<dbReference type="InterPro" id="IPR006162">
    <property type="entry name" value="Ppantetheine_attach_site"/>
</dbReference>
<dbReference type="GO" id="GO:0004312">
    <property type="term" value="F:fatty acid synthase activity"/>
    <property type="evidence" value="ECO:0007669"/>
    <property type="project" value="TreeGrafter"/>
</dbReference>
<dbReference type="FunFam" id="1.10.1200.10:FF:000007">
    <property type="entry name" value="Probable polyketide synthase pks17"/>
    <property type="match status" value="1"/>
</dbReference>
<dbReference type="Pfam" id="PF18369">
    <property type="entry name" value="PKS_DE"/>
    <property type="match status" value="2"/>
</dbReference>
<dbReference type="NCBIfam" id="NF045894">
    <property type="entry name" value="PKS_plus_SDR"/>
    <property type="match status" value="2"/>
</dbReference>
<feature type="region of interest" description="Disordered" evidence="7">
    <location>
        <begin position="4142"/>
        <end position="4163"/>
    </location>
</feature>
<evidence type="ECO:0000313" key="10">
    <source>
        <dbReference type="EMBL" id="XDP92255.1"/>
    </source>
</evidence>
<feature type="compositionally biased region" description="Low complexity" evidence="7">
    <location>
        <begin position="2435"/>
        <end position="2450"/>
    </location>
</feature>
<evidence type="ECO:0000256" key="6">
    <source>
        <dbReference type="ARBA" id="ARBA00023315"/>
    </source>
</evidence>
<dbReference type="InterPro" id="IPR013968">
    <property type="entry name" value="PKS_KR"/>
</dbReference>
<dbReference type="Gene3D" id="3.40.366.10">
    <property type="entry name" value="Malonyl-Coenzyme A Acyl Carrier Protein, domain 2"/>
    <property type="match status" value="3"/>
</dbReference>